<sequence length="413" mass="47378">MKVAFIVEGFPKISETFVMSQIIGLIERGHEVDVYADSPVNEEVRSGDYKQEDLLNIHYLKNSSDKLSNLFHAFRSSTLNFFKNPKAISCAWNPKKYDEPRVFPRFLLPLLTTAFIRNSRDYDIIHCHFGHNGLKAAFLKRIGLIDSKVVTTFHGIDLTSYISSFGQDTYARLFEYGNLFLPISERWEQRLIELGCDHNKINIHHMGVDCEKFVFKHRNLEENSQVRLISIARLVEKKGIEYAIRAIAQLVKVYPNIHYTIIGDGLLRQNLEDLAKELQIEQQVDFLGWREHREVIDILDRSNILLAPSVTSREGDQEGIPVTLMEAMAMGIPVISTWHSGIPELVKDKISGYLVAERDIDALAQKIECLINQPEVYSSMSLQGRMCVEKSYDLDRLNDQLVNIYTKLLSEGK</sequence>
<dbReference type="PANTHER" id="PTHR12526:SF640">
    <property type="entry name" value="COLANIC ACID BIOSYNTHESIS GLYCOSYLTRANSFERASE WCAL-RELATED"/>
    <property type="match status" value="1"/>
</dbReference>
<dbReference type="InterPro" id="IPR001296">
    <property type="entry name" value="Glyco_trans_1"/>
</dbReference>
<comment type="similarity">
    <text evidence="1">Belongs to the glycosyltransferase group 1 family. Glycosyltransferase 4 subfamily.</text>
</comment>
<organism evidence="6 7">
    <name type="scientific">Leptolyngbya foveolarum</name>
    <dbReference type="NCBI Taxonomy" id="47253"/>
    <lineage>
        <taxon>Bacteria</taxon>
        <taxon>Bacillati</taxon>
        <taxon>Cyanobacteriota</taxon>
        <taxon>Cyanophyceae</taxon>
        <taxon>Leptolyngbyales</taxon>
        <taxon>Leptolyngbyaceae</taxon>
        <taxon>Leptolyngbya group</taxon>
        <taxon>Leptolyngbya</taxon>
    </lineage>
</organism>
<feature type="domain" description="Glycosyl transferase family 1" evidence="4">
    <location>
        <begin position="220"/>
        <end position="384"/>
    </location>
</feature>
<evidence type="ECO:0000256" key="1">
    <source>
        <dbReference type="ARBA" id="ARBA00009481"/>
    </source>
</evidence>
<keyword evidence="3 6" id="KW-0808">Transferase</keyword>
<name>A0A2W4UPH3_9CYAN</name>
<evidence type="ECO:0000313" key="6">
    <source>
        <dbReference type="EMBL" id="PZO21117.1"/>
    </source>
</evidence>
<keyword evidence="2" id="KW-0328">Glycosyltransferase</keyword>
<dbReference type="AlphaFoldDB" id="A0A2W4UPH3"/>
<accession>A0A2W4UPH3</accession>
<evidence type="ECO:0000259" key="5">
    <source>
        <dbReference type="Pfam" id="PF13439"/>
    </source>
</evidence>
<proteinExistence type="inferred from homology"/>
<dbReference type="EMBL" id="QBMC01000023">
    <property type="protein sequence ID" value="PZO21117.1"/>
    <property type="molecule type" value="Genomic_DNA"/>
</dbReference>
<gene>
    <name evidence="6" type="ORF">DCF25_05580</name>
</gene>
<comment type="caution">
    <text evidence="6">The sequence shown here is derived from an EMBL/GenBank/DDBJ whole genome shotgun (WGS) entry which is preliminary data.</text>
</comment>
<reference evidence="6 7" key="2">
    <citation type="submission" date="2018-06" db="EMBL/GenBank/DDBJ databases">
        <title>Metagenomic assembly of (sub)arctic Cyanobacteria and their associated microbiome from non-axenic cultures.</title>
        <authorList>
            <person name="Baurain D."/>
        </authorList>
    </citation>
    <scope>NUCLEOTIDE SEQUENCE [LARGE SCALE GENOMIC DNA]</scope>
    <source>
        <strain evidence="6">ULC129bin1</strain>
    </source>
</reference>
<dbReference type="GO" id="GO:0016757">
    <property type="term" value="F:glycosyltransferase activity"/>
    <property type="evidence" value="ECO:0007669"/>
    <property type="project" value="UniProtKB-KW"/>
</dbReference>
<evidence type="ECO:0000313" key="7">
    <source>
        <dbReference type="Proteomes" id="UP000249354"/>
    </source>
</evidence>
<feature type="domain" description="Glycosyltransferase subfamily 4-like N-terminal" evidence="5">
    <location>
        <begin position="15"/>
        <end position="211"/>
    </location>
</feature>
<dbReference type="PANTHER" id="PTHR12526">
    <property type="entry name" value="GLYCOSYLTRANSFERASE"/>
    <property type="match status" value="1"/>
</dbReference>
<protein>
    <submittedName>
        <fullName evidence="6">Colanic acid biosynthesis glycosyltransferase WcaL</fullName>
    </submittedName>
</protein>
<evidence type="ECO:0000256" key="2">
    <source>
        <dbReference type="ARBA" id="ARBA00022676"/>
    </source>
</evidence>
<reference evidence="7" key="1">
    <citation type="submission" date="2018-04" db="EMBL/GenBank/DDBJ databases">
        <authorList>
            <person name="Cornet L."/>
        </authorList>
    </citation>
    <scope>NUCLEOTIDE SEQUENCE [LARGE SCALE GENOMIC DNA]</scope>
</reference>
<dbReference type="Pfam" id="PF13439">
    <property type="entry name" value="Glyco_transf_4"/>
    <property type="match status" value="1"/>
</dbReference>
<dbReference type="Proteomes" id="UP000249354">
    <property type="component" value="Unassembled WGS sequence"/>
</dbReference>
<evidence type="ECO:0000259" key="4">
    <source>
        <dbReference type="Pfam" id="PF00534"/>
    </source>
</evidence>
<dbReference type="InterPro" id="IPR028098">
    <property type="entry name" value="Glyco_trans_4-like_N"/>
</dbReference>
<dbReference type="SUPFAM" id="SSF53756">
    <property type="entry name" value="UDP-Glycosyltransferase/glycogen phosphorylase"/>
    <property type="match status" value="1"/>
</dbReference>
<dbReference type="Pfam" id="PF00534">
    <property type="entry name" value="Glycos_transf_1"/>
    <property type="match status" value="1"/>
</dbReference>
<dbReference type="Gene3D" id="3.40.50.2000">
    <property type="entry name" value="Glycogen Phosphorylase B"/>
    <property type="match status" value="2"/>
</dbReference>
<evidence type="ECO:0000256" key="3">
    <source>
        <dbReference type="ARBA" id="ARBA00022679"/>
    </source>
</evidence>